<feature type="compositionally biased region" description="Gly residues" evidence="1">
    <location>
        <begin position="168"/>
        <end position="193"/>
    </location>
</feature>
<feature type="compositionally biased region" description="Basic and acidic residues" evidence="1">
    <location>
        <begin position="322"/>
        <end position="339"/>
    </location>
</feature>
<feature type="region of interest" description="Disordered" evidence="1">
    <location>
        <begin position="166"/>
        <end position="201"/>
    </location>
</feature>
<evidence type="ECO:0000313" key="2">
    <source>
        <dbReference type="EMBL" id="MPM31025.1"/>
    </source>
</evidence>
<feature type="compositionally biased region" description="Polar residues" evidence="1">
    <location>
        <begin position="123"/>
        <end position="132"/>
    </location>
</feature>
<organism evidence="2">
    <name type="scientific">bioreactor metagenome</name>
    <dbReference type="NCBI Taxonomy" id="1076179"/>
    <lineage>
        <taxon>unclassified sequences</taxon>
        <taxon>metagenomes</taxon>
        <taxon>ecological metagenomes</taxon>
    </lineage>
</organism>
<feature type="compositionally biased region" description="Basic and acidic residues" evidence="1">
    <location>
        <begin position="70"/>
        <end position="80"/>
    </location>
</feature>
<feature type="region of interest" description="Disordered" evidence="1">
    <location>
        <begin position="1"/>
        <end position="149"/>
    </location>
</feature>
<feature type="compositionally biased region" description="Basic and acidic residues" evidence="1">
    <location>
        <begin position="33"/>
        <end position="48"/>
    </location>
</feature>
<reference evidence="2" key="1">
    <citation type="submission" date="2019-08" db="EMBL/GenBank/DDBJ databases">
        <authorList>
            <person name="Kucharzyk K."/>
            <person name="Murdoch R.W."/>
            <person name="Higgins S."/>
            <person name="Loffler F."/>
        </authorList>
    </citation>
    <scope>NUCLEOTIDE SEQUENCE</scope>
</reference>
<proteinExistence type="predicted"/>
<accession>A0A644YR12</accession>
<comment type="caution">
    <text evidence="2">The sequence shown here is derived from an EMBL/GenBank/DDBJ whole genome shotgun (WGS) entry which is preliminary data.</text>
</comment>
<gene>
    <name evidence="2" type="ORF">SDC9_77578</name>
</gene>
<name>A0A644YR12_9ZZZZ</name>
<feature type="region of interest" description="Disordered" evidence="1">
    <location>
        <begin position="317"/>
        <end position="355"/>
    </location>
</feature>
<protein>
    <submittedName>
        <fullName evidence="2">Uncharacterized protein</fullName>
    </submittedName>
</protein>
<sequence length="355" mass="36889">MLEDRGPAVHLVGGQQRRAGRSAGVGGVVPPADHPRIVRRVEGALLERHRQHADPAQAEGVDRQGGGVGRPDRRCRRDPVHTVGGPHHAGRRRDQDQQADGEEQPGGHPGPEPAAGAHVPSPTDRTTASAATPAQAERTQAGDGDATHAEGDDAAAAVGLQAGVHLAGDGGRGGGRRPGGGLGRRLGGRLGPGDGRRRGGAVVEPEDLRVDLLPVAAELHLDVVLRLGQRLAGRGEQGEVVADRLAVRRDHERPGPGEPEVLVRHAAGLRILRGERHLERALVEAVRDDLEVTAGDVRVVAVTGRLADRGDLDVASCGVRPGGEDRGGDQADHTGDREGTYGAGTERGVSHVSLL</sequence>
<dbReference type="EMBL" id="VSSQ01005958">
    <property type="protein sequence ID" value="MPM31025.1"/>
    <property type="molecule type" value="Genomic_DNA"/>
</dbReference>
<evidence type="ECO:0000256" key="1">
    <source>
        <dbReference type="SAM" id="MobiDB-lite"/>
    </source>
</evidence>
<dbReference type="AlphaFoldDB" id="A0A644YR12"/>